<evidence type="ECO:0000259" key="3">
    <source>
        <dbReference type="Pfam" id="PF00326"/>
    </source>
</evidence>
<organism evidence="4 5">
    <name type="scientific">Ancrocorticia populi</name>
    <dbReference type="NCBI Taxonomy" id="2175228"/>
    <lineage>
        <taxon>Bacteria</taxon>
        <taxon>Bacillati</taxon>
        <taxon>Actinomycetota</taxon>
        <taxon>Actinomycetes</taxon>
        <taxon>Actinomycetales</taxon>
        <taxon>Actinomycetaceae</taxon>
        <taxon>Ancrocorticia</taxon>
    </lineage>
</organism>
<dbReference type="Gene3D" id="3.40.50.1820">
    <property type="entry name" value="alpha/beta hydrolase"/>
    <property type="match status" value="1"/>
</dbReference>
<dbReference type="InterPro" id="IPR029058">
    <property type="entry name" value="AB_hydrolase_fold"/>
</dbReference>
<name>A0A2V1K555_9ACTO</name>
<dbReference type="OrthoDB" id="262125at2"/>
<evidence type="ECO:0000313" key="4">
    <source>
        <dbReference type="EMBL" id="PWF25700.1"/>
    </source>
</evidence>
<keyword evidence="5" id="KW-1185">Reference proteome</keyword>
<protein>
    <submittedName>
        <fullName evidence="4">S9 family peptidase</fullName>
    </submittedName>
</protein>
<accession>A0A2V1K555</accession>
<dbReference type="SUPFAM" id="SSF53474">
    <property type="entry name" value="alpha/beta-Hydrolases"/>
    <property type="match status" value="1"/>
</dbReference>
<dbReference type="InterPro" id="IPR001375">
    <property type="entry name" value="Peptidase_S9_cat"/>
</dbReference>
<dbReference type="SUPFAM" id="SSF82171">
    <property type="entry name" value="DPP6 N-terminal domain-like"/>
    <property type="match status" value="1"/>
</dbReference>
<dbReference type="RefSeq" id="WP_109094189.1">
    <property type="nucleotide sequence ID" value="NZ_CAMELQ010000012.1"/>
</dbReference>
<comment type="caution">
    <text evidence="4">The sequence shown here is derived from an EMBL/GenBank/DDBJ whole genome shotgun (WGS) entry which is preliminary data.</text>
</comment>
<dbReference type="Proteomes" id="UP000245283">
    <property type="component" value="Unassembled WGS sequence"/>
</dbReference>
<dbReference type="PANTHER" id="PTHR42776:SF13">
    <property type="entry name" value="DIPEPTIDYL-PEPTIDASE 5"/>
    <property type="match status" value="1"/>
</dbReference>
<dbReference type="Pfam" id="PF00326">
    <property type="entry name" value="Peptidase_S9"/>
    <property type="match status" value="1"/>
</dbReference>
<keyword evidence="1" id="KW-0732">Signal</keyword>
<feature type="domain" description="Peptidase S9 prolyl oligopeptidase catalytic" evidence="3">
    <location>
        <begin position="438"/>
        <end position="646"/>
    </location>
</feature>
<dbReference type="AlphaFoldDB" id="A0A2V1K555"/>
<proteinExistence type="predicted"/>
<evidence type="ECO:0000313" key="5">
    <source>
        <dbReference type="Proteomes" id="UP000245283"/>
    </source>
</evidence>
<dbReference type="GO" id="GO:0004252">
    <property type="term" value="F:serine-type endopeptidase activity"/>
    <property type="evidence" value="ECO:0007669"/>
    <property type="project" value="TreeGrafter"/>
</dbReference>
<dbReference type="PANTHER" id="PTHR42776">
    <property type="entry name" value="SERINE PEPTIDASE S9 FAMILY MEMBER"/>
    <property type="match status" value="1"/>
</dbReference>
<evidence type="ECO:0000256" key="2">
    <source>
        <dbReference type="ARBA" id="ARBA00022801"/>
    </source>
</evidence>
<keyword evidence="2" id="KW-0378">Hydrolase</keyword>
<reference evidence="5" key="1">
    <citation type="submission" date="2018-05" db="EMBL/GenBank/DDBJ databases">
        <authorList>
            <person name="Li Y."/>
        </authorList>
    </citation>
    <scope>NUCLEOTIDE SEQUENCE [LARGE SCALE GENOMIC DNA]</scope>
    <source>
        <strain evidence="5">sk1b4</strain>
    </source>
</reference>
<sequence length="658" mass="71866">MTSSFDNIPAFVRSRRVAGLAAHRSGTVVATVSEPDEKGSAFITQLVRVEPTSTRYLTHGSESASLLAIGARGEVYFTRKDGKEEEKGAAVWMLPPSGEARVVLRRFEGVDSFTVTDTGIVVTASLMPSAELLSESDDLAKQRSEAKTNAVLYDSFPIRRWNEDCGPTVRHLYVAPLPELYGEDELELTEVDLPEAPEGVDEWKLGSVEASRDGTTLLLTMNARHDITSASQVWCIRESGEPVLVAADPELSYGIEAVAPDGSWALLGSYLPPRAGQVVDDGLLRYEIAIGKLMPLTDRFEESATGAVITDSGELFITANRVGRGGIYRLENGEGTLVTDDDEYAYSSLSYSAGQLVALRSSLAEPPGVVFIDPESGAVTETPSLTDDLELPGELTEISATALDGTQLRAWLAVPESDEPSPLVVFAHGGPWGSWNDWTWRWNPWPFVARGYAVLMPDPGISTGYGKKMVSRGHDALGNEPFTDIMVLADAAIARPDIDEARQGFAGGSYGGYMANWVAGHTGTRFKCIVTHAGLWDIETMSKATDNGEWYTWMMGELPTGGTQASLWSPHLSAQKIEAPMLVIHGDKDYRVPFNQALELWQDLQRLHPEAGNKFLYFPDEGHWILKPANAQIWYETFIAFLDEHLLGKSFERAGLLG</sequence>
<gene>
    <name evidence="4" type="ORF">DD236_09660</name>
</gene>
<dbReference type="GO" id="GO:0006508">
    <property type="term" value="P:proteolysis"/>
    <property type="evidence" value="ECO:0007669"/>
    <property type="project" value="InterPro"/>
</dbReference>
<evidence type="ECO:0000256" key="1">
    <source>
        <dbReference type="ARBA" id="ARBA00022729"/>
    </source>
</evidence>
<dbReference type="EMBL" id="QETB01000005">
    <property type="protein sequence ID" value="PWF25700.1"/>
    <property type="molecule type" value="Genomic_DNA"/>
</dbReference>